<evidence type="ECO:0000256" key="5">
    <source>
        <dbReference type="ARBA" id="ARBA00022989"/>
    </source>
</evidence>
<comment type="caution">
    <text evidence="9">The sequence shown here is derived from an EMBL/GenBank/DDBJ whole genome shotgun (WGS) entry which is preliminary data.</text>
</comment>
<protein>
    <submittedName>
        <fullName evidence="9">Glycosyltransferase family 2 protein</fullName>
    </submittedName>
</protein>
<dbReference type="EMBL" id="SUYD01000009">
    <property type="protein sequence ID" value="MBE6266392.1"/>
    <property type="molecule type" value="Genomic_DNA"/>
</dbReference>
<keyword evidence="6 7" id="KW-0472">Membrane</keyword>
<dbReference type="SUPFAM" id="SSF53448">
    <property type="entry name" value="Nucleotide-diphospho-sugar transferases"/>
    <property type="match status" value="1"/>
</dbReference>
<evidence type="ECO:0000256" key="1">
    <source>
        <dbReference type="ARBA" id="ARBA00004141"/>
    </source>
</evidence>
<keyword evidence="4 7" id="KW-0812">Transmembrane</keyword>
<dbReference type="PANTHER" id="PTHR48090">
    <property type="entry name" value="UNDECAPRENYL-PHOSPHATE 4-DEOXY-4-FORMAMIDO-L-ARABINOSE TRANSFERASE-RELATED"/>
    <property type="match status" value="1"/>
</dbReference>
<dbReference type="GO" id="GO:0005886">
    <property type="term" value="C:plasma membrane"/>
    <property type="evidence" value="ECO:0007669"/>
    <property type="project" value="TreeGrafter"/>
</dbReference>
<dbReference type="Gene3D" id="3.90.550.10">
    <property type="entry name" value="Spore Coat Polysaccharide Biosynthesis Protein SpsA, Chain A"/>
    <property type="match status" value="1"/>
</dbReference>
<accession>A0A928BUM7</accession>
<evidence type="ECO:0000313" key="9">
    <source>
        <dbReference type="EMBL" id="MBE6266392.1"/>
    </source>
</evidence>
<dbReference type="CDD" id="cd04187">
    <property type="entry name" value="DPM1_like_bac"/>
    <property type="match status" value="1"/>
</dbReference>
<dbReference type="GO" id="GO:0016757">
    <property type="term" value="F:glycosyltransferase activity"/>
    <property type="evidence" value="ECO:0007669"/>
    <property type="project" value="UniProtKB-KW"/>
</dbReference>
<evidence type="ECO:0000256" key="6">
    <source>
        <dbReference type="ARBA" id="ARBA00023136"/>
    </source>
</evidence>
<evidence type="ECO:0000256" key="7">
    <source>
        <dbReference type="SAM" id="Phobius"/>
    </source>
</evidence>
<dbReference type="PANTHER" id="PTHR48090:SF1">
    <property type="entry name" value="PROPHAGE BACTOPRENOL GLUCOSYL TRANSFERASE HOMOLOG"/>
    <property type="match status" value="1"/>
</dbReference>
<dbReference type="Pfam" id="PF00535">
    <property type="entry name" value="Glycos_transf_2"/>
    <property type="match status" value="1"/>
</dbReference>
<evidence type="ECO:0000256" key="2">
    <source>
        <dbReference type="ARBA" id="ARBA00022676"/>
    </source>
</evidence>
<evidence type="ECO:0000313" key="10">
    <source>
        <dbReference type="Proteomes" id="UP000763088"/>
    </source>
</evidence>
<dbReference type="AlphaFoldDB" id="A0A928BUM7"/>
<keyword evidence="3" id="KW-0808">Transferase</keyword>
<name>A0A928BUM7_XYLRU</name>
<dbReference type="InterPro" id="IPR050256">
    <property type="entry name" value="Glycosyltransferase_2"/>
</dbReference>
<sequence>MNIIMDLSIVSPVFHGEKMLDELVQRIHAAIKNLTDNYEIILVNDCSPDLSWNKITEICARDKKVKGINLSRNFGQPYAITAGLSYAKGEYVAVIDCDLQNKPEDLPAMYRKAQEGYDIVSARRVVREDTFLKRLSSAMFHKAYDFLSGFKTDKAVAEFGIYSKKVVKVYCSIPEYSRSFVELVHTLGFKKTTVDVLHDHRLEGESSYNLYRLLKLSYDSIISNSNRPLHLAVSLGLIMSVLSFLMAIYNIFAKFYGLNEVVGYTSTIFSIWFVGGLLLFMMGVLGLYIGKIFDQVKGRPIFIVSETLNI</sequence>
<proteinExistence type="predicted"/>
<keyword evidence="2" id="KW-0328">Glycosyltransferase</keyword>
<feature type="domain" description="Glycosyltransferase 2-like" evidence="8">
    <location>
        <begin position="8"/>
        <end position="168"/>
    </location>
</feature>
<feature type="transmembrane region" description="Helical" evidence="7">
    <location>
        <begin position="229"/>
        <end position="249"/>
    </location>
</feature>
<evidence type="ECO:0000256" key="3">
    <source>
        <dbReference type="ARBA" id="ARBA00022679"/>
    </source>
</evidence>
<comment type="subcellular location">
    <subcellularLocation>
        <location evidence="1">Membrane</location>
        <topology evidence="1">Multi-pass membrane protein</topology>
    </subcellularLocation>
</comment>
<reference evidence="9" key="1">
    <citation type="submission" date="2019-04" db="EMBL/GenBank/DDBJ databases">
        <title>Evolution of Biomass-Degrading Anaerobic Consortia Revealed by Metagenomics.</title>
        <authorList>
            <person name="Peng X."/>
        </authorList>
    </citation>
    <scope>NUCLEOTIDE SEQUENCE</scope>
    <source>
        <strain evidence="9">SIG141</strain>
    </source>
</reference>
<dbReference type="Proteomes" id="UP000763088">
    <property type="component" value="Unassembled WGS sequence"/>
</dbReference>
<feature type="transmembrane region" description="Helical" evidence="7">
    <location>
        <begin position="269"/>
        <end position="289"/>
    </location>
</feature>
<evidence type="ECO:0000259" key="8">
    <source>
        <dbReference type="Pfam" id="PF00535"/>
    </source>
</evidence>
<gene>
    <name evidence="9" type="ORF">E7102_07985</name>
</gene>
<dbReference type="InterPro" id="IPR029044">
    <property type="entry name" value="Nucleotide-diphossugar_trans"/>
</dbReference>
<organism evidence="9 10">
    <name type="scientific">Xylanibacter ruminicola</name>
    <name type="common">Prevotella ruminicola</name>
    <dbReference type="NCBI Taxonomy" id="839"/>
    <lineage>
        <taxon>Bacteria</taxon>
        <taxon>Pseudomonadati</taxon>
        <taxon>Bacteroidota</taxon>
        <taxon>Bacteroidia</taxon>
        <taxon>Bacteroidales</taxon>
        <taxon>Prevotellaceae</taxon>
        <taxon>Xylanibacter</taxon>
    </lineage>
</organism>
<evidence type="ECO:0000256" key="4">
    <source>
        <dbReference type="ARBA" id="ARBA00022692"/>
    </source>
</evidence>
<dbReference type="InterPro" id="IPR001173">
    <property type="entry name" value="Glyco_trans_2-like"/>
</dbReference>
<keyword evidence="5 7" id="KW-1133">Transmembrane helix</keyword>